<name>A9GK00_SORC5</name>
<dbReference type="InterPro" id="IPR013229">
    <property type="entry name" value="PEGA"/>
</dbReference>
<evidence type="ECO:0000313" key="4">
    <source>
        <dbReference type="EMBL" id="CAN96510.1"/>
    </source>
</evidence>
<dbReference type="EMBL" id="AM746676">
    <property type="protein sequence ID" value="CAN96510.1"/>
    <property type="molecule type" value="Genomic_DNA"/>
</dbReference>
<sequence>MTLLRSALSGICLLGVLGSGIGLARAAPAQQGPRATESAAAMKARQKARIAFGARKWTEAEASFEAVLAAPDAAGMTAVQRAEVLGYLGLCELEQGKHREAAEHLGQSLEQDAALSRALLDRFTRAFNRAIEHVGRIYVAASPPDAEILLDGEPVGTGATVHELFVAPGTYTLRARLSGHGEGSQRVEVDAGKTVSAALQLVRAADAPARTPAPGARKSEPVKPQAPGPVASWLGPARVAGIGLTTATASLGALFMVRASASNGDLKERNSKLDALGFTPWACREPSPPSACNELAVLRRERDQFAALGTAMVVASGVVGAMTVASFFTDFSFLQSEPTGARVAFSPAATPGQIGLVAHGVW</sequence>
<evidence type="ECO:0000259" key="3">
    <source>
        <dbReference type="Pfam" id="PF08308"/>
    </source>
</evidence>
<keyword evidence="2" id="KW-0812">Transmembrane</keyword>
<dbReference type="InterPro" id="IPR011990">
    <property type="entry name" value="TPR-like_helical_dom_sf"/>
</dbReference>
<feature type="compositionally biased region" description="Low complexity" evidence="1">
    <location>
        <begin position="206"/>
        <end position="216"/>
    </location>
</feature>
<dbReference type="SUPFAM" id="SSF48452">
    <property type="entry name" value="TPR-like"/>
    <property type="match status" value="1"/>
</dbReference>
<dbReference type="STRING" id="448385.sce6343"/>
<feature type="domain" description="PEGA" evidence="3">
    <location>
        <begin position="135"/>
        <end position="203"/>
    </location>
</feature>
<dbReference type="HOGENOM" id="CLU_052976_1_0_7"/>
<protein>
    <recommendedName>
        <fullName evidence="3">PEGA domain-containing protein</fullName>
    </recommendedName>
</protein>
<dbReference type="BioCyc" id="SCEL448385:SCE_RS32535-MONOMER"/>
<feature type="region of interest" description="Disordered" evidence="1">
    <location>
        <begin position="206"/>
        <end position="229"/>
    </location>
</feature>
<dbReference type="KEGG" id="scl:sce6343"/>
<keyword evidence="2" id="KW-0472">Membrane</keyword>
<dbReference type="OrthoDB" id="5520647at2"/>
<dbReference type="RefSeq" id="WP_012238959.1">
    <property type="nucleotide sequence ID" value="NC_010162.1"/>
</dbReference>
<keyword evidence="2" id="KW-1133">Transmembrane helix</keyword>
<feature type="transmembrane region" description="Helical" evidence="2">
    <location>
        <begin position="239"/>
        <end position="257"/>
    </location>
</feature>
<dbReference type="AlphaFoldDB" id="A9GK00"/>
<dbReference type="Proteomes" id="UP000002139">
    <property type="component" value="Chromosome"/>
</dbReference>
<evidence type="ECO:0000256" key="2">
    <source>
        <dbReference type="SAM" id="Phobius"/>
    </source>
</evidence>
<dbReference type="Pfam" id="PF08308">
    <property type="entry name" value="PEGA"/>
    <property type="match status" value="1"/>
</dbReference>
<evidence type="ECO:0000313" key="5">
    <source>
        <dbReference type="Proteomes" id="UP000002139"/>
    </source>
</evidence>
<reference evidence="4 5" key="1">
    <citation type="journal article" date="2007" name="Nat. Biotechnol.">
        <title>Complete genome sequence of the myxobacterium Sorangium cellulosum.</title>
        <authorList>
            <person name="Schneiker S."/>
            <person name="Perlova O."/>
            <person name="Kaiser O."/>
            <person name="Gerth K."/>
            <person name="Alici A."/>
            <person name="Altmeyer M.O."/>
            <person name="Bartels D."/>
            <person name="Bekel T."/>
            <person name="Beyer S."/>
            <person name="Bode E."/>
            <person name="Bode H.B."/>
            <person name="Bolten C.J."/>
            <person name="Choudhuri J.V."/>
            <person name="Doss S."/>
            <person name="Elnakady Y.A."/>
            <person name="Frank B."/>
            <person name="Gaigalat L."/>
            <person name="Goesmann A."/>
            <person name="Groeger C."/>
            <person name="Gross F."/>
            <person name="Jelsbak L."/>
            <person name="Jelsbak L."/>
            <person name="Kalinowski J."/>
            <person name="Kegler C."/>
            <person name="Knauber T."/>
            <person name="Konietzny S."/>
            <person name="Kopp M."/>
            <person name="Krause L."/>
            <person name="Krug D."/>
            <person name="Linke B."/>
            <person name="Mahmud T."/>
            <person name="Martinez-Arias R."/>
            <person name="McHardy A.C."/>
            <person name="Merai M."/>
            <person name="Meyer F."/>
            <person name="Mormann S."/>
            <person name="Munoz-Dorado J."/>
            <person name="Perez J."/>
            <person name="Pradella S."/>
            <person name="Rachid S."/>
            <person name="Raddatz G."/>
            <person name="Rosenau F."/>
            <person name="Rueckert C."/>
            <person name="Sasse F."/>
            <person name="Scharfe M."/>
            <person name="Schuster S.C."/>
            <person name="Suen G."/>
            <person name="Treuner-Lange A."/>
            <person name="Velicer G.J."/>
            <person name="Vorholter F.-J."/>
            <person name="Weissman K.J."/>
            <person name="Welch R.D."/>
            <person name="Wenzel S.C."/>
            <person name="Whitworth D.E."/>
            <person name="Wilhelm S."/>
            <person name="Wittmann C."/>
            <person name="Bloecker H."/>
            <person name="Puehler A."/>
            <person name="Mueller R."/>
        </authorList>
    </citation>
    <scope>NUCLEOTIDE SEQUENCE [LARGE SCALE GENOMIC DNA]</scope>
    <source>
        <strain evidence="5">So ce56</strain>
    </source>
</reference>
<organism evidence="4 5">
    <name type="scientific">Sorangium cellulosum (strain So ce56)</name>
    <name type="common">Polyangium cellulosum (strain So ce56)</name>
    <dbReference type="NCBI Taxonomy" id="448385"/>
    <lineage>
        <taxon>Bacteria</taxon>
        <taxon>Pseudomonadati</taxon>
        <taxon>Myxococcota</taxon>
        <taxon>Polyangia</taxon>
        <taxon>Polyangiales</taxon>
        <taxon>Polyangiaceae</taxon>
        <taxon>Sorangium</taxon>
    </lineage>
</organism>
<keyword evidence="5" id="KW-1185">Reference proteome</keyword>
<gene>
    <name evidence="4" type="ordered locus">sce6343</name>
</gene>
<evidence type="ECO:0000256" key="1">
    <source>
        <dbReference type="SAM" id="MobiDB-lite"/>
    </source>
</evidence>
<dbReference type="eggNOG" id="COG0457">
    <property type="taxonomic scope" value="Bacteria"/>
</dbReference>
<proteinExistence type="predicted"/>
<feature type="transmembrane region" description="Helical" evidence="2">
    <location>
        <begin position="305"/>
        <end position="328"/>
    </location>
</feature>
<accession>A9GK00</accession>
<dbReference type="Gene3D" id="1.25.40.10">
    <property type="entry name" value="Tetratricopeptide repeat domain"/>
    <property type="match status" value="1"/>
</dbReference>